<feature type="binding site" evidence="11">
    <location>
        <position position="404"/>
    </location>
    <ligand>
        <name>substrate</name>
    </ligand>
</feature>
<sequence>MLKPSPFAPESLPHIPEIAGVRLGAVAAGIKYKDRTDLFLAELAEDSQVAGVLTRSLTRSAPVDWCRKVLPGGTARAILVNSGNSNAFTGSNGVVTTEKMVASAAAAVGCAMEEVLIASTGVIGEQLPVEKVEAAMPDLTKSLKADNWDLAAKTIMTTDTFPKAAFRDTRIGDIPVRIGGIAKGSGMIAPDMATMLSFLFTDANIPAPILRSLLKKAVDRSFNCMTVDGDTSTSDTLILAATGKAGNIAPTKADAPALDTFYADLESLLIELAQLVAKDGEGASKFITIDVSGAENDRAAKVIALSIANSPLVKTAIAGEDANWGRVVMAVGKAGERADRDKLSVSIGGVTIAKDGEGVSSYDEAPVTAHLKGMEINIAVDVGIANGKARVWTCDLTHGYIDINADYRS</sequence>
<dbReference type="OrthoDB" id="9804242at2"/>
<dbReference type="FunFam" id="3.10.20.340:FF:000003">
    <property type="entry name" value="Arginine biosynthesis bifunctional protein ArgJ"/>
    <property type="match status" value="1"/>
</dbReference>
<comment type="function">
    <text evidence="11">Catalyzes two activities which are involved in the cyclic version of arginine biosynthesis: the synthesis of N-acetylglutamate from glutamate and acetyl-CoA as the acetyl donor, and of ornithine by transacetylation between N(2)-acetylornithine and glutamate.</text>
</comment>
<dbReference type="GO" id="GO:0005737">
    <property type="term" value="C:cytoplasm"/>
    <property type="evidence" value="ECO:0007669"/>
    <property type="project" value="UniProtKB-SubCell"/>
</dbReference>
<dbReference type="Pfam" id="PF01960">
    <property type="entry name" value="ArgJ"/>
    <property type="match status" value="1"/>
</dbReference>
<comment type="caution">
    <text evidence="12">The sequence shown here is derived from an EMBL/GenBank/DDBJ whole genome shotgun (WGS) entry which is preliminary data.</text>
</comment>
<evidence type="ECO:0000256" key="4">
    <source>
        <dbReference type="ARBA" id="ARBA00022490"/>
    </source>
</evidence>
<keyword evidence="5 11" id="KW-0055">Arginine biosynthesis</keyword>
<keyword evidence="6 11" id="KW-0028">Amino-acid biosynthesis</keyword>
<evidence type="ECO:0000313" key="12">
    <source>
        <dbReference type="EMBL" id="RED47647.1"/>
    </source>
</evidence>
<dbReference type="EC" id="2.3.1.1" evidence="11"/>
<keyword evidence="9 11" id="KW-0511">Multifunctional enzyme</keyword>
<organism evidence="12 13">
    <name type="scientific">Aestuariispira insulae</name>
    <dbReference type="NCBI Taxonomy" id="1461337"/>
    <lineage>
        <taxon>Bacteria</taxon>
        <taxon>Pseudomonadati</taxon>
        <taxon>Pseudomonadota</taxon>
        <taxon>Alphaproteobacteria</taxon>
        <taxon>Rhodospirillales</taxon>
        <taxon>Kiloniellaceae</taxon>
        <taxon>Aestuariispira</taxon>
    </lineage>
</organism>
<gene>
    <name evidence="11" type="primary">argJ</name>
    <name evidence="12" type="ORF">DFP90_10911</name>
</gene>
<reference evidence="12 13" key="1">
    <citation type="submission" date="2018-07" db="EMBL/GenBank/DDBJ databases">
        <title>Genomic Encyclopedia of Type Strains, Phase III (KMG-III): the genomes of soil and plant-associated and newly described type strains.</title>
        <authorList>
            <person name="Whitman W."/>
        </authorList>
    </citation>
    <scope>NUCLEOTIDE SEQUENCE [LARGE SCALE GENOMIC DNA]</scope>
    <source>
        <strain evidence="12 13">CECT 8488</strain>
    </source>
</reference>
<dbReference type="RefSeq" id="WP_115937808.1">
    <property type="nucleotide sequence ID" value="NZ_QRDW01000009.1"/>
</dbReference>
<dbReference type="AlphaFoldDB" id="A0A3D9HDV0"/>
<feature type="site" description="Involved in the stabilization of negative charge on the oxyanion by the formation of the oxyanion hole" evidence="11">
    <location>
        <position position="121"/>
    </location>
</feature>
<dbReference type="CDD" id="cd02152">
    <property type="entry name" value="OAT"/>
    <property type="match status" value="1"/>
</dbReference>
<evidence type="ECO:0000256" key="10">
    <source>
        <dbReference type="ARBA" id="ARBA00023315"/>
    </source>
</evidence>
<feature type="binding site" evidence="11">
    <location>
        <position position="409"/>
    </location>
    <ligand>
        <name>substrate</name>
    </ligand>
</feature>
<keyword evidence="13" id="KW-1185">Reference proteome</keyword>
<dbReference type="FunFam" id="3.60.70.12:FF:000001">
    <property type="entry name" value="Arginine biosynthesis bifunctional protein ArgJ, chloroplastic"/>
    <property type="match status" value="1"/>
</dbReference>
<feature type="site" description="Cleavage; by autolysis" evidence="11">
    <location>
        <begin position="193"/>
        <end position="194"/>
    </location>
</feature>
<evidence type="ECO:0000313" key="13">
    <source>
        <dbReference type="Proteomes" id="UP000256845"/>
    </source>
</evidence>
<evidence type="ECO:0000256" key="3">
    <source>
        <dbReference type="ARBA" id="ARBA00011475"/>
    </source>
</evidence>
<comment type="pathway">
    <text evidence="11">Amino-acid biosynthesis; L-arginine biosynthesis; L-ornithine and N-acetyl-L-glutamate from L-glutamate and N(2)-acetyl-L-ornithine (cyclic): step 1/1.</text>
</comment>
<proteinExistence type="inferred from homology"/>
<keyword evidence="8 11" id="KW-0068">Autocatalytic cleavage</keyword>
<feature type="chain" id="PRO_5023305593" description="Arginine biosynthesis bifunctional protein ArgJ beta chain" evidence="11">
    <location>
        <begin position="194"/>
        <end position="409"/>
    </location>
</feature>
<dbReference type="GO" id="GO:0006592">
    <property type="term" value="P:ornithine biosynthetic process"/>
    <property type="evidence" value="ECO:0007669"/>
    <property type="project" value="TreeGrafter"/>
</dbReference>
<dbReference type="NCBIfam" id="TIGR00120">
    <property type="entry name" value="ArgJ"/>
    <property type="match status" value="1"/>
</dbReference>
<dbReference type="PANTHER" id="PTHR23100:SF0">
    <property type="entry name" value="ARGININE BIOSYNTHESIS BIFUNCTIONAL PROTEIN ARGJ, MITOCHONDRIAL"/>
    <property type="match status" value="1"/>
</dbReference>
<comment type="pathway">
    <text evidence="11">Amino-acid biosynthesis; L-arginine biosynthesis; N(2)-acetyl-L-ornithine from L-glutamate: step 1/4.</text>
</comment>
<feature type="binding site" evidence="11">
    <location>
        <position position="281"/>
    </location>
    <ligand>
        <name>substrate</name>
    </ligand>
</feature>
<dbReference type="NCBIfam" id="NF003802">
    <property type="entry name" value="PRK05388.1"/>
    <property type="match status" value="1"/>
</dbReference>
<dbReference type="Proteomes" id="UP000256845">
    <property type="component" value="Unassembled WGS sequence"/>
</dbReference>
<evidence type="ECO:0000256" key="2">
    <source>
        <dbReference type="ARBA" id="ARBA00006774"/>
    </source>
</evidence>
<feature type="binding site" evidence="11">
    <location>
        <position position="183"/>
    </location>
    <ligand>
        <name>substrate</name>
    </ligand>
</feature>
<keyword evidence="10 11" id="KW-0012">Acyltransferase</keyword>
<dbReference type="Gene3D" id="3.10.20.340">
    <property type="entry name" value="ArgJ beta chain, C-terminal domain"/>
    <property type="match status" value="1"/>
</dbReference>
<name>A0A3D9HDV0_9PROT</name>
<feature type="active site" description="Nucleophile" evidence="11">
    <location>
        <position position="194"/>
    </location>
</feature>
<dbReference type="UniPathway" id="UPA00068">
    <property type="reaction ID" value="UER00106"/>
</dbReference>
<evidence type="ECO:0000256" key="5">
    <source>
        <dbReference type="ARBA" id="ARBA00022571"/>
    </source>
</evidence>
<evidence type="ECO:0000256" key="1">
    <source>
        <dbReference type="ARBA" id="ARBA00004496"/>
    </source>
</evidence>
<comment type="catalytic activity">
    <reaction evidence="11">
        <text>N(2)-acetyl-L-ornithine + L-glutamate = N-acetyl-L-glutamate + L-ornithine</text>
        <dbReference type="Rhea" id="RHEA:15349"/>
        <dbReference type="ChEBI" id="CHEBI:29985"/>
        <dbReference type="ChEBI" id="CHEBI:44337"/>
        <dbReference type="ChEBI" id="CHEBI:46911"/>
        <dbReference type="ChEBI" id="CHEBI:57805"/>
        <dbReference type="EC" id="2.3.1.35"/>
    </reaction>
</comment>
<dbReference type="PANTHER" id="PTHR23100">
    <property type="entry name" value="ARGININE BIOSYNTHESIS BIFUNCTIONAL PROTEIN ARGJ"/>
    <property type="match status" value="1"/>
</dbReference>
<comment type="subcellular location">
    <subcellularLocation>
        <location evidence="1 11">Cytoplasm</location>
    </subcellularLocation>
</comment>
<dbReference type="EMBL" id="QRDW01000009">
    <property type="protein sequence ID" value="RED47647.1"/>
    <property type="molecule type" value="Genomic_DNA"/>
</dbReference>
<comment type="subunit">
    <text evidence="3 11">Heterotetramer of two alpha and two beta chains.</text>
</comment>
<dbReference type="GO" id="GO:0006526">
    <property type="term" value="P:L-arginine biosynthetic process"/>
    <property type="evidence" value="ECO:0007669"/>
    <property type="project" value="UniProtKB-UniRule"/>
</dbReference>
<accession>A0A3D9HDV0</accession>
<evidence type="ECO:0000256" key="11">
    <source>
        <dbReference type="HAMAP-Rule" id="MF_01106"/>
    </source>
</evidence>
<dbReference type="InterPro" id="IPR042195">
    <property type="entry name" value="ArgJ_beta_C"/>
</dbReference>
<feature type="site" description="Involved in the stabilization of negative charge on the oxyanion by the formation of the oxyanion hole" evidence="11">
    <location>
        <position position="120"/>
    </location>
</feature>
<dbReference type="SUPFAM" id="SSF56266">
    <property type="entry name" value="DmpA/ArgJ-like"/>
    <property type="match status" value="1"/>
</dbReference>
<feature type="binding site" evidence="11">
    <location>
        <position position="157"/>
    </location>
    <ligand>
        <name>substrate</name>
    </ligand>
</feature>
<feature type="chain" id="PRO_5023305592" description="Arginine biosynthesis bifunctional protein ArgJ alpha chain" evidence="11">
    <location>
        <begin position="1"/>
        <end position="193"/>
    </location>
</feature>
<comment type="similarity">
    <text evidence="2 11">Belongs to the ArgJ family.</text>
</comment>
<keyword evidence="7 11" id="KW-0808">Transferase</keyword>
<evidence type="ECO:0000256" key="6">
    <source>
        <dbReference type="ARBA" id="ARBA00022605"/>
    </source>
</evidence>
<evidence type="ECO:0000256" key="8">
    <source>
        <dbReference type="ARBA" id="ARBA00022813"/>
    </source>
</evidence>
<protein>
    <recommendedName>
        <fullName evidence="11">Arginine biosynthesis bifunctional protein ArgJ</fullName>
    </recommendedName>
    <domain>
        <recommendedName>
            <fullName evidence="11">Glutamate N-acetyltransferase</fullName>
            <ecNumber evidence="11">2.3.1.35</ecNumber>
        </recommendedName>
        <alternativeName>
            <fullName evidence="11">Ornithine acetyltransferase</fullName>
            <shortName evidence="11">OATase</shortName>
        </alternativeName>
        <alternativeName>
            <fullName evidence="11">Ornithine transacetylase</fullName>
        </alternativeName>
    </domain>
    <domain>
        <recommendedName>
            <fullName evidence="11">Amino-acid acetyltransferase</fullName>
            <ecNumber evidence="11">2.3.1.1</ecNumber>
        </recommendedName>
        <alternativeName>
            <fullName evidence="11">N-acetylglutamate synthase</fullName>
            <shortName evidence="11">AGSase</shortName>
        </alternativeName>
    </domain>
    <component>
        <recommendedName>
            <fullName evidence="11">Arginine biosynthesis bifunctional protein ArgJ alpha chain</fullName>
        </recommendedName>
    </component>
    <component>
        <recommendedName>
            <fullName evidence="11">Arginine biosynthesis bifunctional protein ArgJ beta chain</fullName>
        </recommendedName>
    </component>
</protein>
<evidence type="ECO:0000256" key="7">
    <source>
        <dbReference type="ARBA" id="ARBA00022679"/>
    </source>
</evidence>
<dbReference type="GO" id="GO:0004042">
    <property type="term" value="F:L-glutamate N-acetyltransferase activity"/>
    <property type="evidence" value="ECO:0007669"/>
    <property type="project" value="UniProtKB-UniRule"/>
</dbReference>
<evidence type="ECO:0000256" key="9">
    <source>
        <dbReference type="ARBA" id="ARBA00023268"/>
    </source>
</evidence>
<dbReference type="InterPro" id="IPR016117">
    <property type="entry name" value="ArgJ-like_dom_sf"/>
</dbReference>
<dbReference type="GO" id="GO:0004358">
    <property type="term" value="F:L-glutamate N-acetyltransferase activity, acting on acetyl-L-ornithine as donor"/>
    <property type="evidence" value="ECO:0007669"/>
    <property type="project" value="UniProtKB-UniRule"/>
</dbReference>
<feature type="binding site" evidence="11">
    <location>
        <position position="194"/>
    </location>
    <ligand>
        <name>substrate</name>
    </ligand>
</feature>
<dbReference type="InterPro" id="IPR002813">
    <property type="entry name" value="Arg_biosynth_ArgJ"/>
</dbReference>
<dbReference type="HAMAP" id="MF_01106">
    <property type="entry name" value="ArgJ"/>
    <property type="match status" value="1"/>
</dbReference>
<dbReference type="EC" id="2.3.1.35" evidence="11"/>
<keyword evidence="4 11" id="KW-0963">Cytoplasm</keyword>
<dbReference type="Gene3D" id="3.60.70.12">
    <property type="entry name" value="L-amino peptidase D-ALA esterase/amidase"/>
    <property type="match status" value="1"/>
</dbReference>
<comment type="catalytic activity">
    <reaction evidence="11">
        <text>L-glutamate + acetyl-CoA = N-acetyl-L-glutamate + CoA + H(+)</text>
        <dbReference type="Rhea" id="RHEA:24292"/>
        <dbReference type="ChEBI" id="CHEBI:15378"/>
        <dbReference type="ChEBI" id="CHEBI:29985"/>
        <dbReference type="ChEBI" id="CHEBI:44337"/>
        <dbReference type="ChEBI" id="CHEBI:57287"/>
        <dbReference type="ChEBI" id="CHEBI:57288"/>
        <dbReference type="EC" id="2.3.1.1"/>
    </reaction>
</comment>